<dbReference type="SUPFAM" id="SSF52540">
    <property type="entry name" value="P-loop containing nucleoside triphosphate hydrolases"/>
    <property type="match status" value="1"/>
</dbReference>
<accession>A0ABV1DZQ4</accession>
<comment type="caution">
    <text evidence="1">The sequence shown here is derived from an EMBL/GenBank/DDBJ whole genome shotgun (WGS) entry which is preliminary data.</text>
</comment>
<dbReference type="RefSeq" id="WP_349219178.1">
    <property type="nucleotide sequence ID" value="NZ_JBBMFD010000009.1"/>
</dbReference>
<sequence>MSVNITFTEDQITGLFGELAAEDEEKVRFKNSFFKSTTYEKIHNDRPLRILVAHKGVGKSALFRMSYEENLEHNVLSLWIRPNDIADLCQVDEDKNPLSLIEKWKSGLNSRIVELVMQQFHIETDYPLANAAIEKGMKLIDKITAIVKGIDGKVDIDKSKKLIAKKYISNHKIVIYIDDLDRAWEGTNSNIKRIAALLNAVRDLTNESPCLQFRISLRSDVYFLVRTADESTDKIEGNVIWLTWTEHELLVFLAKRVQSYLGRPISETTLLKKPQFEIVKYLYPIMDSHFMGEGKWNNRPIHYILLSLTRRRPRDLINLCTQAAREASNNRNKTIKTTDWECVFSRYSQNRLQDTINEHRYELPEIRRLLLGMKPSHEQKKLSGSHKYPEEQIINKISGIMQSGKFVFSDGRIASAKELLTFMYKINFLVARKDLRDGYIDRKYFEDNNYLSTECVEFGYEWEVHPAFRWALYPEARNIFSTIDLPTLI</sequence>
<gene>
    <name evidence="1" type="ORF">WMO26_06875</name>
</gene>
<name>A0ABV1DZQ4_9FIRM</name>
<dbReference type="Proteomes" id="UP001489509">
    <property type="component" value="Unassembled WGS sequence"/>
</dbReference>
<dbReference type="EMBL" id="JBBMFD010000009">
    <property type="protein sequence ID" value="MEQ2440544.1"/>
    <property type="molecule type" value="Genomic_DNA"/>
</dbReference>
<evidence type="ECO:0008006" key="3">
    <source>
        <dbReference type="Google" id="ProtNLM"/>
    </source>
</evidence>
<keyword evidence="2" id="KW-1185">Reference proteome</keyword>
<protein>
    <recommendedName>
        <fullName evidence="3">ATP-binding protein</fullName>
    </recommendedName>
</protein>
<dbReference type="InterPro" id="IPR027417">
    <property type="entry name" value="P-loop_NTPase"/>
</dbReference>
<dbReference type="InterPro" id="IPR059206">
    <property type="entry name" value="Sll1717-like"/>
</dbReference>
<evidence type="ECO:0000313" key="2">
    <source>
        <dbReference type="Proteomes" id="UP001489509"/>
    </source>
</evidence>
<reference evidence="1 2" key="1">
    <citation type="submission" date="2024-03" db="EMBL/GenBank/DDBJ databases">
        <title>Human intestinal bacterial collection.</title>
        <authorList>
            <person name="Pauvert C."/>
            <person name="Hitch T.C.A."/>
            <person name="Clavel T."/>
        </authorList>
    </citation>
    <scope>NUCLEOTIDE SEQUENCE [LARGE SCALE GENOMIC DNA]</scope>
    <source>
        <strain evidence="1 2">CLA-JM-H44</strain>
    </source>
</reference>
<dbReference type="NCBIfam" id="NF047389">
    <property type="entry name" value="ATPase_Sll1717"/>
    <property type="match status" value="1"/>
</dbReference>
<organism evidence="1 2">
    <name type="scientific">Solibaculum intestinale</name>
    <dbReference type="NCBI Taxonomy" id="3133165"/>
    <lineage>
        <taxon>Bacteria</taxon>
        <taxon>Bacillati</taxon>
        <taxon>Bacillota</taxon>
        <taxon>Clostridia</taxon>
        <taxon>Eubacteriales</taxon>
        <taxon>Oscillospiraceae</taxon>
        <taxon>Solibaculum</taxon>
    </lineage>
</organism>
<proteinExistence type="predicted"/>
<evidence type="ECO:0000313" key="1">
    <source>
        <dbReference type="EMBL" id="MEQ2440544.1"/>
    </source>
</evidence>